<keyword evidence="1" id="KW-0472">Membrane</keyword>
<dbReference type="Proteomes" id="UP000295097">
    <property type="component" value="Unassembled WGS sequence"/>
</dbReference>
<name>A0A4R3NPB3_9HYPH</name>
<keyword evidence="1" id="KW-1133">Transmembrane helix</keyword>
<dbReference type="AlphaFoldDB" id="A0A4R3NPB3"/>
<accession>A0A4R3NPB3</accession>
<evidence type="ECO:0000256" key="1">
    <source>
        <dbReference type="SAM" id="Phobius"/>
    </source>
</evidence>
<evidence type="ECO:0000313" key="3">
    <source>
        <dbReference type="Proteomes" id="UP000295097"/>
    </source>
</evidence>
<feature type="transmembrane region" description="Helical" evidence="1">
    <location>
        <begin position="44"/>
        <end position="65"/>
    </location>
</feature>
<gene>
    <name evidence="2" type="ORF">EDC90_101818</name>
</gene>
<keyword evidence="1" id="KW-0812">Transmembrane</keyword>
<reference evidence="2 3" key="1">
    <citation type="submission" date="2019-03" db="EMBL/GenBank/DDBJ databases">
        <title>Freshwater and sediment microbial communities from various areas in North America, analyzing microbe dynamics in response to fracking.</title>
        <authorList>
            <person name="Lamendella R."/>
        </authorList>
    </citation>
    <scope>NUCLEOTIDE SEQUENCE [LARGE SCALE GENOMIC DNA]</scope>
    <source>
        <strain evidence="2 3">175.2</strain>
    </source>
</reference>
<evidence type="ECO:0000313" key="2">
    <source>
        <dbReference type="EMBL" id="TCT37441.1"/>
    </source>
</evidence>
<proteinExistence type="predicted"/>
<dbReference type="EMBL" id="SMAR01000018">
    <property type="protein sequence ID" value="TCT37441.1"/>
    <property type="molecule type" value="Genomic_DNA"/>
</dbReference>
<organism evidence="2 3">
    <name type="scientific">Martelella mediterranea</name>
    <dbReference type="NCBI Taxonomy" id="293089"/>
    <lineage>
        <taxon>Bacteria</taxon>
        <taxon>Pseudomonadati</taxon>
        <taxon>Pseudomonadota</taxon>
        <taxon>Alphaproteobacteria</taxon>
        <taxon>Hyphomicrobiales</taxon>
        <taxon>Aurantimonadaceae</taxon>
        <taxon>Martelella</taxon>
    </lineage>
</organism>
<protein>
    <recommendedName>
        <fullName evidence="4">Hemolysin XhlA</fullName>
    </recommendedName>
</protein>
<evidence type="ECO:0008006" key="4">
    <source>
        <dbReference type="Google" id="ProtNLM"/>
    </source>
</evidence>
<sequence>MAHDRIDTLNLRLSKVEMDAAVLDERLRGIQASLTKIENILSKIVWLFAAGIIGAIVTFVVKGGLNGF</sequence>
<comment type="caution">
    <text evidence="2">The sequence shown here is derived from an EMBL/GenBank/DDBJ whole genome shotgun (WGS) entry which is preliminary data.</text>
</comment>
<keyword evidence="3" id="KW-1185">Reference proteome</keyword>